<dbReference type="EMBL" id="BAAAPW010000004">
    <property type="protein sequence ID" value="GAA2039057.1"/>
    <property type="molecule type" value="Genomic_DNA"/>
</dbReference>
<dbReference type="RefSeq" id="WP_425546230.1">
    <property type="nucleotide sequence ID" value="NZ_BAAAPW010000004.1"/>
</dbReference>
<organism evidence="4 5">
    <name type="scientific">Agromyces tropicus</name>
    <dbReference type="NCBI Taxonomy" id="555371"/>
    <lineage>
        <taxon>Bacteria</taxon>
        <taxon>Bacillati</taxon>
        <taxon>Actinomycetota</taxon>
        <taxon>Actinomycetes</taxon>
        <taxon>Micrococcales</taxon>
        <taxon>Microbacteriaceae</taxon>
        <taxon>Agromyces</taxon>
    </lineage>
</organism>
<keyword evidence="2" id="KW-1133">Transmembrane helix</keyword>
<evidence type="ECO:0000313" key="4">
    <source>
        <dbReference type="EMBL" id="GAA2039057.1"/>
    </source>
</evidence>
<feature type="transmembrane region" description="Helical" evidence="2">
    <location>
        <begin position="68"/>
        <end position="90"/>
    </location>
</feature>
<protein>
    <submittedName>
        <fullName evidence="4">DUF4395 domain-containing protein</fullName>
    </submittedName>
</protein>
<evidence type="ECO:0000256" key="1">
    <source>
        <dbReference type="SAM" id="MobiDB-lite"/>
    </source>
</evidence>
<evidence type="ECO:0000259" key="3">
    <source>
        <dbReference type="Pfam" id="PF14340"/>
    </source>
</evidence>
<accession>A0ABP5G2D2</accession>
<keyword evidence="2" id="KW-0812">Transmembrane</keyword>
<sequence length="170" mass="17011">MSPTTPDPGAAPTGPAPGGATAPPAGIDPRGPRFSAAITSVILLVTVLLGVGGLATAALVLLAAQAILFAWGAFAGVARHPFGAIYRALVRPRLAPPAELEDPRPPTFAQLVGLVVSGTGVVLGLLGVAAAVPVAAAFAFVAAFLNAAFAYCLGCRIYLLLVRARVIRPA</sequence>
<dbReference type="Pfam" id="PF14340">
    <property type="entry name" value="DUF4395"/>
    <property type="match status" value="1"/>
</dbReference>
<feature type="transmembrane region" description="Helical" evidence="2">
    <location>
        <begin position="111"/>
        <end position="132"/>
    </location>
</feature>
<feature type="region of interest" description="Disordered" evidence="1">
    <location>
        <begin position="1"/>
        <end position="26"/>
    </location>
</feature>
<feature type="domain" description="DUF4395" evidence="3">
    <location>
        <begin position="27"/>
        <end position="163"/>
    </location>
</feature>
<feature type="transmembrane region" description="Helical" evidence="2">
    <location>
        <begin position="138"/>
        <end position="161"/>
    </location>
</feature>
<proteinExistence type="predicted"/>
<reference evidence="5" key="1">
    <citation type="journal article" date="2019" name="Int. J. Syst. Evol. Microbiol.">
        <title>The Global Catalogue of Microorganisms (GCM) 10K type strain sequencing project: providing services to taxonomists for standard genome sequencing and annotation.</title>
        <authorList>
            <consortium name="The Broad Institute Genomics Platform"/>
            <consortium name="The Broad Institute Genome Sequencing Center for Infectious Disease"/>
            <person name="Wu L."/>
            <person name="Ma J."/>
        </authorList>
    </citation>
    <scope>NUCLEOTIDE SEQUENCE [LARGE SCALE GENOMIC DNA]</scope>
    <source>
        <strain evidence="5">JCM 15672</strain>
    </source>
</reference>
<dbReference type="Proteomes" id="UP001501196">
    <property type="component" value="Unassembled WGS sequence"/>
</dbReference>
<keyword evidence="5" id="KW-1185">Reference proteome</keyword>
<evidence type="ECO:0000256" key="2">
    <source>
        <dbReference type="SAM" id="Phobius"/>
    </source>
</evidence>
<gene>
    <name evidence="4" type="ORF">GCM10009819_25140</name>
</gene>
<evidence type="ECO:0000313" key="5">
    <source>
        <dbReference type="Proteomes" id="UP001501196"/>
    </source>
</evidence>
<comment type="caution">
    <text evidence="4">The sequence shown here is derived from an EMBL/GenBank/DDBJ whole genome shotgun (WGS) entry which is preliminary data.</text>
</comment>
<feature type="compositionally biased region" description="Low complexity" evidence="1">
    <location>
        <begin position="1"/>
        <end position="25"/>
    </location>
</feature>
<dbReference type="InterPro" id="IPR025508">
    <property type="entry name" value="DUF4395"/>
</dbReference>
<name>A0ABP5G2D2_9MICO</name>
<feature type="transmembrane region" description="Helical" evidence="2">
    <location>
        <begin position="36"/>
        <end position="62"/>
    </location>
</feature>
<keyword evidence="2" id="KW-0472">Membrane</keyword>